<dbReference type="PANTHER" id="PTHR21340:SF0">
    <property type="entry name" value="BIS(5'-NUCLEOSYL)-TETRAPHOSPHATASE [ASYMMETRICAL]"/>
    <property type="match status" value="1"/>
</dbReference>
<protein>
    <submittedName>
        <fullName evidence="3">Unannotated protein</fullName>
    </submittedName>
</protein>
<dbReference type="EMBL" id="CAFABA010000052">
    <property type="protein sequence ID" value="CAB4830540.1"/>
    <property type="molecule type" value="Genomic_DNA"/>
</dbReference>
<evidence type="ECO:0000313" key="5">
    <source>
        <dbReference type="EMBL" id="CAB4891708.1"/>
    </source>
</evidence>
<reference evidence="3" key="1">
    <citation type="submission" date="2020-05" db="EMBL/GenBank/DDBJ databases">
        <authorList>
            <person name="Chiriac C."/>
            <person name="Salcher M."/>
            <person name="Ghai R."/>
            <person name="Kavagutti S V."/>
        </authorList>
    </citation>
    <scope>NUCLEOTIDE SEQUENCE</scope>
</reference>
<proteinExistence type="predicted"/>
<dbReference type="InterPro" id="IPR020084">
    <property type="entry name" value="NUDIX_hydrolase_CS"/>
</dbReference>
<dbReference type="PANTHER" id="PTHR21340">
    <property type="entry name" value="DIADENOSINE 5,5-P1,P4-TETRAPHOSPHATE PYROPHOSPHOHYDROLASE MUTT"/>
    <property type="match status" value="1"/>
</dbReference>
<evidence type="ECO:0000313" key="4">
    <source>
        <dbReference type="EMBL" id="CAB4830540.1"/>
    </source>
</evidence>
<dbReference type="InterPro" id="IPR000086">
    <property type="entry name" value="NUDIX_hydrolase_dom"/>
</dbReference>
<evidence type="ECO:0000313" key="3">
    <source>
        <dbReference type="EMBL" id="CAB4761748.1"/>
    </source>
</evidence>
<dbReference type="AlphaFoldDB" id="A0A6J6URW7"/>
<dbReference type="InterPro" id="IPR015797">
    <property type="entry name" value="NUDIX_hydrolase-like_dom_sf"/>
</dbReference>
<name>A0A6J6URW7_9ZZZZ</name>
<evidence type="ECO:0000259" key="2">
    <source>
        <dbReference type="PROSITE" id="PS51462"/>
    </source>
</evidence>
<dbReference type="Gene3D" id="3.90.79.10">
    <property type="entry name" value="Nucleoside Triphosphate Pyrophosphohydrolase"/>
    <property type="match status" value="1"/>
</dbReference>
<dbReference type="InterPro" id="IPR051325">
    <property type="entry name" value="Nudix_hydrolase_domain"/>
</dbReference>
<accession>A0A6J6URW7</accession>
<dbReference type="PROSITE" id="PS51462">
    <property type="entry name" value="NUDIX"/>
    <property type="match status" value="1"/>
</dbReference>
<dbReference type="PROSITE" id="PS00893">
    <property type="entry name" value="NUDIX_BOX"/>
    <property type="match status" value="1"/>
</dbReference>
<keyword evidence="1" id="KW-0378">Hydrolase</keyword>
<dbReference type="Pfam" id="PF00293">
    <property type="entry name" value="NUDIX"/>
    <property type="match status" value="1"/>
</dbReference>
<evidence type="ECO:0000256" key="1">
    <source>
        <dbReference type="ARBA" id="ARBA00022801"/>
    </source>
</evidence>
<dbReference type="GO" id="GO:0004081">
    <property type="term" value="F:bis(5'-nucleosyl)-tetraphosphatase (asymmetrical) activity"/>
    <property type="evidence" value="ECO:0007669"/>
    <property type="project" value="TreeGrafter"/>
</dbReference>
<organism evidence="3">
    <name type="scientific">freshwater metagenome</name>
    <dbReference type="NCBI Taxonomy" id="449393"/>
    <lineage>
        <taxon>unclassified sequences</taxon>
        <taxon>metagenomes</taxon>
        <taxon>ecological metagenomes</taxon>
    </lineage>
</organism>
<gene>
    <name evidence="3" type="ORF">UFOPK2754_02455</name>
    <name evidence="4" type="ORF">UFOPK3139_01416</name>
    <name evidence="5" type="ORF">UFOPK3543_00321</name>
</gene>
<sequence length="132" mass="14936">MREVNAAGGVVRRDLVRGTQVLLIHRPRYDDWSLPKGKADGHESPAETAHREVLEETGYHCIVGPEISVVRYVDRRGRPKVVRYFAMRAEQGAFVVNDEVDEVSWCTPAVAARRLSYPRDHDVVRAALAVTW</sequence>
<dbReference type="GO" id="GO:0006754">
    <property type="term" value="P:ATP biosynthetic process"/>
    <property type="evidence" value="ECO:0007669"/>
    <property type="project" value="TreeGrafter"/>
</dbReference>
<dbReference type="GO" id="GO:0006167">
    <property type="term" value="P:AMP biosynthetic process"/>
    <property type="evidence" value="ECO:0007669"/>
    <property type="project" value="TreeGrafter"/>
</dbReference>
<dbReference type="SUPFAM" id="SSF55811">
    <property type="entry name" value="Nudix"/>
    <property type="match status" value="1"/>
</dbReference>
<dbReference type="EMBL" id="CAFBMH010000006">
    <property type="protein sequence ID" value="CAB4891708.1"/>
    <property type="molecule type" value="Genomic_DNA"/>
</dbReference>
<dbReference type="EMBL" id="CAEZYR010000111">
    <property type="protein sequence ID" value="CAB4761748.1"/>
    <property type="molecule type" value="Genomic_DNA"/>
</dbReference>
<feature type="domain" description="Nudix hydrolase" evidence="2">
    <location>
        <begin position="1"/>
        <end position="128"/>
    </location>
</feature>
<dbReference type="CDD" id="cd03673">
    <property type="entry name" value="NUDIX_Ap6A_hydrolase"/>
    <property type="match status" value="1"/>
</dbReference>